<dbReference type="Proteomes" id="UP001252875">
    <property type="component" value="Unassembled WGS sequence"/>
</dbReference>
<accession>A0ABU3EUP4</accession>
<protein>
    <submittedName>
        <fullName evidence="3">Serine acetyltransferase</fullName>
    </submittedName>
</protein>
<keyword evidence="1" id="KW-0808">Transferase</keyword>
<evidence type="ECO:0000256" key="2">
    <source>
        <dbReference type="ARBA" id="ARBA00022737"/>
    </source>
</evidence>
<organism evidence="3 4">
    <name type="scientific">Enterococcus hulanensis</name>
    <dbReference type="NCBI Taxonomy" id="2559929"/>
    <lineage>
        <taxon>Bacteria</taxon>
        <taxon>Bacillati</taxon>
        <taxon>Bacillota</taxon>
        <taxon>Bacilli</taxon>
        <taxon>Lactobacillales</taxon>
        <taxon>Enterococcaceae</taxon>
        <taxon>Enterococcus</taxon>
    </lineage>
</organism>
<evidence type="ECO:0000313" key="4">
    <source>
        <dbReference type="Proteomes" id="UP001252875"/>
    </source>
</evidence>
<dbReference type="PROSITE" id="PS00101">
    <property type="entry name" value="HEXAPEP_TRANSFERASES"/>
    <property type="match status" value="1"/>
</dbReference>
<reference evidence="3 4" key="1">
    <citation type="submission" date="2023-03" db="EMBL/GenBank/DDBJ databases">
        <authorList>
            <person name="Shen W."/>
            <person name="Cai J."/>
        </authorList>
    </citation>
    <scope>NUCLEOTIDE SEQUENCE [LARGE SCALE GENOMIC DNA]</scope>
    <source>
        <strain evidence="3 4">D6-4</strain>
    </source>
</reference>
<sequence length="180" mass="19842">MKDYSFDELLAFNCFSEDPAEQAKAAELLEFRYGCEIHCADMDRSVRFAHHARGCTVVAAKICANVIIYQNVTIGSNMRYNKIQETWEQIGSPILAKNVIVADGAKILGPITIGENTVIGAGAIITKDIPANSVAFGVNQYKPKDPTYDLVFNPNMISGEEIMAIDAQRVADFNKKQEGY</sequence>
<evidence type="ECO:0000313" key="3">
    <source>
        <dbReference type="EMBL" id="MDT2598397.1"/>
    </source>
</evidence>
<comment type="caution">
    <text evidence="3">The sequence shown here is derived from an EMBL/GenBank/DDBJ whole genome shotgun (WGS) entry which is preliminary data.</text>
</comment>
<gene>
    <name evidence="3" type="ORF">P7D85_01345</name>
</gene>
<dbReference type="SUPFAM" id="SSF51161">
    <property type="entry name" value="Trimeric LpxA-like enzymes"/>
    <property type="match status" value="1"/>
</dbReference>
<dbReference type="InterPro" id="IPR001451">
    <property type="entry name" value="Hexapep"/>
</dbReference>
<dbReference type="InterPro" id="IPR011004">
    <property type="entry name" value="Trimer_LpxA-like_sf"/>
</dbReference>
<dbReference type="EMBL" id="JARPYI010000001">
    <property type="protein sequence ID" value="MDT2598397.1"/>
    <property type="molecule type" value="Genomic_DNA"/>
</dbReference>
<keyword evidence="4" id="KW-1185">Reference proteome</keyword>
<dbReference type="RefSeq" id="WP_311821285.1">
    <property type="nucleotide sequence ID" value="NZ_JARPYF010000001.1"/>
</dbReference>
<keyword evidence="2" id="KW-0677">Repeat</keyword>
<dbReference type="InterPro" id="IPR018357">
    <property type="entry name" value="Hexapep_transf_CS"/>
</dbReference>
<dbReference type="Gene3D" id="2.160.10.10">
    <property type="entry name" value="Hexapeptide repeat proteins"/>
    <property type="match status" value="1"/>
</dbReference>
<dbReference type="PANTHER" id="PTHR42811">
    <property type="entry name" value="SERINE ACETYLTRANSFERASE"/>
    <property type="match status" value="1"/>
</dbReference>
<proteinExistence type="predicted"/>
<name>A0ABU3EUP4_9ENTE</name>
<dbReference type="Pfam" id="PF00132">
    <property type="entry name" value="Hexapep"/>
    <property type="match status" value="1"/>
</dbReference>
<evidence type="ECO:0000256" key="1">
    <source>
        <dbReference type="ARBA" id="ARBA00022679"/>
    </source>
</evidence>